<evidence type="ECO:0000256" key="6">
    <source>
        <dbReference type="RuleBase" id="RU000492"/>
    </source>
</evidence>
<dbReference type="PROSITE" id="PS00039">
    <property type="entry name" value="DEAD_ATP_HELICASE"/>
    <property type="match status" value="1"/>
</dbReference>
<evidence type="ECO:0000313" key="10">
    <source>
        <dbReference type="EMBL" id="CAL5141520.1"/>
    </source>
</evidence>
<evidence type="ECO:0000256" key="1">
    <source>
        <dbReference type="ARBA" id="ARBA00012552"/>
    </source>
</evidence>
<dbReference type="EMBL" id="CAXLJL010000889">
    <property type="protein sequence ID" value="CAL5141520.1"/>
    <property type="molecule type" value="Genomic_DNA"/>
</dbReference>
<evidence type="ECO:0000259" key="8">
    <source>
        <dbReference type="PROSITE" id="PS51192"/>
    </source>
</evidence>
<protein>
    <recommendedName>
        <fullName evidence="1">RNA helicase</fullName>
        <ecNumber evidence="1">3.6.4.13</ecNumber>
    </recommendedName>
</protein>
<evidence type="ECO:0000256" key="7">
    <source>
        <dbReference type="SAM" id="MobiDB-lite"/>
    </source>
</evidence>
<evidence type="ECO:0000256" key="4">
    <source>
        <dbReference type="ARBA" id="ARBA00022806"/>
    </source>
</evidence>
<proteinExistence type="inferred from homology"/>
<keyword evidence="3 6" id="KW-0378">Hydrolase</keyword>
<dbReference type="SMART" id="SM00487">
    <property type="entry name" value="DEXDc"/>
    <property type="match status" value="1"/>
</dbReference>
<dbReference type="Gene3D" id="3.40.50.300">
    <property type="entry name" value="P-loop containing nucleotide triphosphate hydrolases"/>
    <property type="match status" value="2"/>
</dbReference>
<dbReference type="GO" id="GO:0016787">
    <property type="term" value="F:hydrolase activity"/>
    <property type="evidence" value="ECO:0007669"/>
    <property type="project" value="UniProtKB-KW"/>
</dbReference>
<dbReference type="Proteomes" id="UP001497525">
    <property type="component" value="Unassembled WGS sequence"/>
</dbReference>
<keyword evidence="2 6" id="KW-0547">Nucleotide-binding</keyword>
<dbReference type="InterPro" id="IPR000629">
    <property type="entry name" value="RNA-helicase_DEAD-box_CS"/>
</dbReference>
<name>A0AAV2TWG5_CALDB</name>
<evidence type="ECO:0000256" key="2">
    <source>
        <dbReference type="ARBA" id="ARBA00022741"/>
    </source>
</evidence>
<accession>A0AAV2TWG5</accession>
<evidence type="ECO:0000256" key="5">
    <source>
        <dbReference type="ARBA" id="ARBA00022840"/>
    </source>
</evidence>
<dbReference type="GO" id="GO:0003676">
    <property type="term" value="F:nucleic acid binding"/>
    <property type="evidence" value="ECO:0007669"/>
    <property type="project" value="InterPro"/>
</dbReference>
<dbReference type="SUPFAM" id="SSF52540">
    <property type="entry name" value="P-loop containing nucleoside triphosphate hydrolases"/>
    <property type="match status" value="1"/>
</dbReference>
<dbReference type="PANTHER" id="PTHR47958">
    <property type="entry name" value="ATP-DEPENDENT RNA HELICASE DBP3"/>
    <property type="match status" value="1"/>
</dbReference>
<feature type="domain" description="Helicase C-terminal" evidence="9">
    <location>
        <begin position="450"/>
        <end position="599"/>
    </location>
</feature>
<dbReference type="AlphaFoldDB" id="A0AAV2TWG5"/>
<dbReference type="CDD" id="cd18787">
    <property type="entry name" value="SF2_C_DEAD"/>
    <property type="match status" value="1"/>
</dbReference>
<evidence type="ECO:0000313" key="11">
    <source>
        <dbReference type="Proteomes" id="UP001497525"/>
    </source>
</evidence>
<dbReference type="GO" id="GO:0003724">
    <property type="term" value="F:RNA helicase activity"/>
    <property type="evidence" value="ECO:0007669"/>
    <property type="project" value="UniProtKB-EC"/>
</dbReference>
<keyword evidence="5 6" id="KW-0067">ATP-binding</keyword>
<organism evidence="10 11">
    <name type="scientific">Calicophoron daubneyi</name>
    <name type="common">Rumen fluke</name>
    <name type="synonym">Paramphistomum daubneyi</name>
    <dbReference type="NCBI Taxonomy" id="300641"/>
    <lineage>
        <taxon>Eukaryota</taxon>
        <taxon>Metazoa</taxon>
        <taxon>Spiralia</taxon>
        <taxon>Lophotrochozoa</taxon>
        <taxon>Platyhelminthes</taxon>
        <taxon>Trematoda</taxon>
        <taxon>Digenea</taxon>
        <taxon>Plagiorchiida</taxon>
        <taxon>Pronocephalata</taxon>
        <taxon>Paramphistomoidea</taxon>
        <taxon>Paramphistomidae</taxon>
        <taxon>Calicophoron</taxon>
    </lineage>
</organism>
<sequence>MLKFHRILALRVSSWFSDAIACDLRKPSQFSCTKANLSSDSRATLLELHRVEGPSDKKAPLEPRGYVTSHRWMKTRPADEKVRKLVFGDIVKKDGTRSEAEEKFLKTDVHATISGVPTKEKFTYQVSDSISELPNLDVRLRENLETMGLDRLTPVQRHAIGILSIDEYVDVDPTKSLQRVVGKYDLMAAAQTGSGKTLAYLIPMVNRILRIYPYEAMQAKLHETCQFPSGLVLAPTRELVQQILSELGKLCYRCFLRPVSLYGGERPARQMFQLSQGAHLIIATPGRLLDFLRQKALRLNHCRALVLDEADRMLDMGFEEQLREILQSPEFGMPPSRDSERQTSLYSATYPREVSLLARNFLRGSRCISLSISDEANDTGTMVPDWGKTGPKSKGQDQELARLTRIIPREIVQRFEMVKEPSKDALYNHIMGVLRDIKSNQGSGASGAEERSSTDSACRVLIFCNTKREVDRVDAILYRSGFACASLHGDKSQAHRDRALELFRQGTADVLVASSVAARGLDIPNVRAVINIGLPREVDDYVHRIGRTGRMGHTGQAVTLLTDDLLHDTPRHVAYGVLRLVHSSAGSVDQIPNALLQLARWNSGEVEVDESDHSRSNPRKKPGFISASSYYDKSRSFNGRRFTRHSDSDLYERYK</sequence>
<dbReference type="PROSITE" id="PS51192">
    <property type="entry name" value="HELICASE_ATP_BIND_1"/>
    <property type="match status" value="1"/>
</dbReference>
<dbReference type="EC" id="3.6.4.13" evidence="1"/>
<comment type="similarity">
    <text evidence="6">Belongs to the DEAD box helicase family.</text>
</comment>
<gene>
    <name evidence="10" type="ORF">CDAUBV1_LOCUS16754</name>
</gene>
<dbReference type="InterPro" id="IPR014001">
    <property type="entry name" value="Helicase_ATP-bd"/>
</dbReference>
<dbReference type="InterPro" id="IPR027417">
    <property type="entry name" value="P-loop_NTPase"/>
</dbReference>
<evidence type="ECO:0000256" key="3">
    <source>
        <dbReference type="ARBA" id="ARBA00022801"/>
    </source>
</evidence>
<feature type="domain" description="Helicase ATP-binding" evidence="8">
    <location>
        <begin position="177"/>
        <end position="368"/>
    </location>
</feature>
<dbReference type="InterPro" id="IPR011545">
    <property type="entry name" value="DEAD/DEAH_box_helicase_dom"/>
</dbReference>
<keyword evidence="4 6" id="KW-0347">Helicase</keyword>
<dbReference type="Pfam" id="PF00271">
    <property type="entry name" value="Helicase_C"/>
    <property type="match status" value="1"/>
</dbReference>
<dbReference type="InterPro" id="IPR001650">
    <property type="entry name" value="Helicase_C-like"/>
</dbReference>
<dbReference type="PROSITE" id="PS51194">
    <property type="entry name" value="HELICASE_CTER"/>
    <property type="match status" value="1"/>
</dbReference>
<dbReference type="Pfam" id="PF00270">
    <property type="entry name" value="DEAD"/>
    <property type="match status" value="1"/>
</dbReference>
<feature type="region of interest" description="Disordered" evidence="7">
    <location>
        <begin position="607"/>
        <end position="627"/>
    </location>
</feature>
<dbReference type="GO" id="GO:0005524">
    <property type="term" value="F:ATP binding"/>
    <property type="evidence" value="ECO:0007669"/>
    <property type="project" value="UniProtKB-KW"/>
</dbReference>
<comment type="caution">
    <text evidence="10">The sequence shown here is derived from an EMBL/GenBank/DDBJ whole genome shotgun (WGS) entry which is preliminary data.</text>
</comment>
<evidence type="ECO:0000259" key="9">
    <source>
        <dbReference type="PROSITE" id="PS51194"/>
    </source>
</evidence>
<reference evidence="10" key="1">
    <citation type="submission" date="2024-06" db="EMBL/GenBank/DDBJ databases">
        <authorList>
            <person name="Liu X."/>
            <person name="Lenzi L."/>
            <person name="Haldenby T S."/>
            <person name="Uol C."/>
        </authorList>
    </citation>
    <scope>NUCLEOTIDE SEQUENCE</scope>
</reference>
<dbReference type="SMART" id="SM00490">
    <property type="entry name" value="HELICc"/>
    <property type="match status" value="1"/>
</dbReference>